<sequence>MQYGMVVDLRGCIGCHACSMACKMANNLPVDVWYNDVQTEGGNSRDTPSGEYPNNAMRFFPVSCQHCDEPACAAVCPTGATWKDEETGIVHQDLDVCIGCQSCVNACPYEGVRTFVEDPKFAMDATFGVETAPAHKANVVEKCNFCAPLVEKGEVPACMEFCIGRARFWGDLDDPESEVAKLVASREYIQLLPEEGTGPNAYYLV</sequence>
<dbReference type="Proteomes" id="UP001343724">
    <property type="component" value="Unassembled WGS sequence"/>
</dbReference>
<dbReference type="CDD" id="cd10551">
    <property type="entry name" value="PsrB"/>
    <property type="match status" value="1"/>
</dbReference>
<protein>
    <submittedName>
        <fullName evidence="6">4Fe-4S dicluster domain-containing protein</fullName>
    </submittedName>
</protein>
<keyword evidence="1" id="KW-0004">4Fe-4S</keyword>
<dbReference type="Pfam" id="PF13247">
    <property type="entry name" value="Fer4_11"/>
    <property type="match status" value="2"/>
</dbReference>
<dbReference type="PROSITE" id="PS51379">
    <property type="entry name" value="4FE4S_FER_2"/>
    <property type="match status" value="3"/>
</dbReference>
<keyword evidence="3" id="KW-0408">Iron</keyword>
<proteinExistence type="predicted"/>
<feature type="domain" description="4Fe-4S ferredoxin-type" evidence="5">
    <location>
        <begin position="55"/>
        <end position="86"/>
    </location>
</feature>
<evidence type="ECO:0000256" key="1">
    <source>
        <dbReference type="ARBA" id="ARBA00022485"/>
    </source>
</evidence>
<name>A0ABU6IVC3_9ACTN</name>
<dbReference type="SUPFAM" id="SSF54862">
    <property type="entry name" value="4Fe-4S ferredoxins"/>
    <property type="match status" value="1"/>
</dbReference>
<dbReference type="PROSITE" id="PS00198">
    <property type="entry name" value="4FE4S_FER_1"/>
    <property type="match status" value="1"/>
</dbReference>
<dbReference type="PANTHER" id="PTHR43177">
    <property type="entry name" value="PROTEIN NRFC"/>
    <property type="match status" value="1"/>
</dbReference>
<dbReference type="InterPro" id="IPR017900">
    <property type="entry name" value="4Fe4S_Fe_S_CS"/>
</dbReference>
<organism evidence="6 7">
    <name type="scientific">Adlercreutzia shanghongiae</name>
    <dbReference type="NCBI Taxonomy" id="3111773"/>
    <lineage>
        <taxon>Bacteria</taxon>
        <taxon>Bacillati</taxon>
        <taxon>Actinomycetota</taxon>
        <taxon>Coriobacteriia</taxon>
        <taxon>Eggerthellales</taxon>
        <taxon>Eggerthellaceae</taxon>
        <taxon>Adlercreutzia</taxon>
    </lineage>
</organism>
<dbReference type="EMBL" id="JAYMFH010000001">
    <property type="protein sequence ID" value="MEC4293738.1"/>
    <property type="molecule type" value="Genomic_DNA"/>
</dbReference>
<keyword evidence="7" id="KW-1185">Reference proteome</keyword>
<dbReference type="InterPro" id="IPR050954">
    <property type="entry name" value="ET_IronSulfur_Cluster-Binding"/>
</dbReference>
<feature type="domain" description="4Fe-4S ferredoxin-type" evidence="5">
    <location>
        <begin position="88"/>
        <end position="118"/>
    </location>
</feature>
<gene>
    <name evidence="6" type="ORF">VJ920_00230</name>
</gene>
<dbReference type="PANTHER" id="PTHR43177:SF3">
    <property type="entry name" value="PROTEIN NRFC HOMOLOG"/>
    <property type="match status" value="1"/>
</dbReference>
<evidence type="ECO:0000313" key="7">
    <source>
        <dbReference type="Proteomes" id="UP001343724"/>
    </source>
</evidence>
<evidence type="ECO:0000256" key="2">
    <source>
        <dbReference type="ARBA" id="ARBA00022723"/>
    </source>
</evidence>
<evidence type="ECO:0000256" key="3">
    <source>
        <dbReference type="ARBA" id="ARBA00023004"/>
    </source>
</evidence>
<evidence type="ECO:0000256" key="4">
    <source>
        <dbReference type="ARBA" id="ARBA00023014"/>
    </source>
</evidence>
<evidence type="ECO:0000259" key="5">
    <source>
        <dbReference type="PROSITE" id="PS51379"/>
    </source>
</evidence>
<dbReference type="Gene3D" id="3.30.70.20">
    <property type="match status" value="2"/>
</dbReference>
<accession>A0ABU6IVC3</accession>
<dbReference type="InterPro" id="IPR017896">
    <property type="entry name" value="4Fe4S_Fe-S-bd"/>
</dbReference>
<evidence type="ECO:0000313" key="6">
    <source>
        <dbReference type="EMBL" id="MEC4293738.1"/>
    </source>
</evidence>
<comment type="caution">
    <text evidence="6">The sequence shown here is derived from an EMBL/GenBank/DDBJ whole genome shotgun (WGS) entry which is preliminary data.</text>
</comment>
<dbReference type="RefSeq" id="WP_326438158.1">
    <property type="nucleotide sequence ID" value="NZ_JAYMFH010000001.1"/>
</dbReference>
<feature type="domain" description="4Fe-4S ferredoxin-type" evidence="5">
    <location>
        <begin position="3"/>
        <end position="33"/>
    </location>
</feature>
<keyword evidence="4" id="KW-0411">Iron-sulfur</keyword>
<keyword evidence="2" id="KW-0479">Metal-binding</keyword>
<reference evidence="6 7" key="1">
    <citation type="submission" date="2024-01" db="EMBL/GenBank/DDBJ databases">
        <title>novel species in genus Adlercreutzia.</title>
        <authorList>
            <person name="Liu X."/>
        </authorList>
    </citation>
    <scope>NUCLEOTIDE SEQUENCE [LARGE SCALE GENOMIC DNA]</scope>
    <source>
        <strain evidence="6 7">R22</strain>
    </source>
</reference>